<protein>
    <recommendedName>
        <fullName evidence="3">CUB domain-containing protein</fullName>
    </recommendedName>
</protein>
<evidence type="ECO:0000256" key="2">
    <source>
        <dbReference type="ARBA" id="ARBA00023157"/>
    </source>
</evidence>
<dbReference type="SMART" id="SM00042">
    <property type="entry name" value="CUB"/>
    <property type="match status" value="1"/>
</dbReference>
<dbReference type="InterPro" id="IPR000859">
    <property type="entry name" value="CUB_dom"/>
</dbReference>
<dbReference type="CDD" id="cd00041">
    <property type="entry name" value="CUB"/>
    <property type="match status" value="1"/>
</dbReference>
<gene>
    <name evidence="4" type="ORF">GCM10023186_31960</name>
</gene>
<feature type="domain" description="CUB" evidence="3">
    <location>
        <begin position="1"/>
        <end position="129"/>
    </location>
</feature>
<dbReference type="EMBL" id="BAABHA010000010">
    <property type="protein sequence ID" value="GAA4386872.1"/>
    <property type="molecule type" value="Genomic_DNA"/>
</dbReference>
<keyword evidence="1" id="KW-0677">Repeat</keyword>
<dbReference type="PANTHER" id="PTHR24251">
    <property type="entry name" value="OVOCHYMASE-RELATED"/>
    <property type="match status" value="1"/>
</dbReference>
<evidence type="ECO:0000256" key="1">
    <source>
        <dbReference type="ARBA" id="ARBA00022737"/>
    </source>
</evidence>
<comment type="caution">
    <text evidence="4">The sequence shown here is derived from an EMBL/GenBank/DDBJ whole genome shotgun (WGS) entry which is preliminary data.</text>
</comment>
<name>A0ABP8J8L3_9BACT</name>
<dbReference type="Pfam" id="PF00431">
    <property type="entry name" value="CUB"/>
    <property type="match status" value="1"/>
</dbReference>
<sequence length="326" mass="33157">MVLTAGVARSQTYPLATSGTSTITTCSGTITNTSAGGLYPPDQNVTLTIRPATVGSKVSFTLANTFIEQGYDFLSIYNGSSTAAPLLATLTGNVSGTYTATAADGSLTIVFQSDAIIQYPGWTATIACVQPPPRVGIGTSSPTQALEVAGQVFSNTGGFRFPDNSVQTTAASAPDNLGNHTATQNLRLNGNWLSNDGGNEGLRIDNSGNVGVGTATPSARLEVAGSSGSPALRLSNGTMVLSVSTAMAPTTASTLSVTAAVHYFVNNANPNGNVTLSTTGAQEGQVLLVGNFDAQALTVAYATSSTSIPANGIAQFVFLNSGWRLL</sequence>
<accession>A0ABP8J8L3</accession>
<dbReference type="PANTHER" id="PTHR24251:SF50">
    <property type="entry name" value="ATTRACTIN-LIKE 1A"/>
    <property type="match status" value="1"/>
</dbReference>
<keyword evidence="2" id="KW-1015">Disulfide bond</keyword>
<organism evidence="4 5">
    <name type="scientific">Hymenobacter koreensis</name>
    <dbReference type="NCBI Taxonomy" id="1084523"/>
    <lineage>
        <taxon>Bacteria</taxon>
        <taxon>Pseudomonadati</taxon>
        <taxon>Bacteroidota</taxon>
        <taxon>Cytophagia</taxon>
        <taxon>Cytophagales</taxon>
        <taxon>Hymenobacteraceae</taxon>
        <taxon>Hymenobacter</taxon>
    </lineage>
</organism>
<dbReference type="Gene3D" id="2.60.120.290">
    <property type="entry name" value="Spermadhesin, CUB domain"/>
    <property type="match status" value="1"/>
</dbReference>
<dbReference type="Proteomes" id="UP001500454">
    <property type="component" value="Unassembled WGS sequence"/>
</dbReference>
<evidence type="ECO:0000259" key="3">
    <source>
        <dbReference type="PROSITE" id="PS01180"/>
    </source>
</evidence>
<reference evidence="5" key="1">
    <citation type="journal article" date="2019" name="Int. J. Syst. Evol. Microbiol.">
        <title>The Global Catalogue of Microorganisms (GCM) 10K type strain sequencing project: providing services to taxonomists for standard genome sequencing and annotation.</title>
        <authorList>
            <consortium name="The Broad Institute Genomics Platform"/>
            <consortium name="The Broad Institute Genome Sequencing Center for Infectious Disease"/>
            <person name="Wu L."/>
            <person name="Ma J."/>
        </authorList>
    </citation>
    <scope>NUCLEOTIDE SEQUENCE [LARGE SCALE GENOMIC DNA]</scope>
    <source>
        <strain evidence="5">JCM 17924</strain>
    </source>
</reference>
<evidence type="ECO:0000313" key="5">
    <source>
        <dbReference type="Proteomes" id="UP001500454"/>
    </source>
</evidence>
<keyword evidence="5" id="KW-1185">Reference proteome</keyword>
<dbReference type="InterPro" id="IPR035914">
    <property type="entry name" value="Sperma_CUB_dom_sf"/>
</dbReference>
<dbReference type="SUPFAM" id="SSF49854">
    <property type="entry name" value="Spermadhesin, CUB domain"/>
    <property type="match status" value="1"/>
</dbReference>
<dbReference type="PROSITE" id="PS01180">
    <property type="entry name" value="CUB"/>
    <property type="match status" value="1"/>
</dbReference>
<proteinExistence type="predicted"/>
<evidence type="ECO:0000313" key="4">
    <source>
        <dbReference type="EMBL" id="GAA4386872.1"/>
    </source>
</evidence>